<feature type="domain" description="Fido" evidence="1">
    <location>
        <begin position="1"/>
        <end position="136"/>
    </location>
</feature>
<dbReference type="PROSITE" id="PS51459">
    <property type="entry name" value="FIDO"/>
    <property type="match status" value="1"/>
</dbReference>
<protein>
    <recommendedName>
        <fullName evidence="1">Fido domain-containing protein</fullName>
    </recommendedName>
</protein>
<accession>A0A8H5AYM3</accession>
<dbReference type="Pfam" id="PF02661">
    <property type="entry name" value="Fic"/>
    <property type="match status" value="1"/>
</dbReference>
<reference evidence="2 3" key="1">
    <citation type="journal article" date="2020" name="ISME J.">
        <title>Uncovering the hidden diversity of litter-decomposition mechanisms in mushroom-forming fungi.</title>
        <authorList>
            <person name="Floudas D."/>
            <person name="Bentzer J."/>
            <person name="Ahren D."/>
            <person name="Johansson T."/>
            <person name="Persson P."/>
            <person name="Tunlid A."/>
        </authorList>
    </citation>
    <scope>NUCLEOTIDE SEQUENCE [LARGE SCALE GENOMIC DNA]</scope>
    <source>
        <strain evidence="2 3">CBS 175.51</strain>
    </source>
</reference>
<evidence type="ECO:0000313" key="2">
    <source>
        <dbReference type="EMBL" id="KAF5313335.1"/>
    </source>
</evidence>
<dbReference type="PANTHER" id="PTHR39426:SF1">
    <property type="entry name" value="HOMOLOGY TO DEATH-ON-CURING PROTEIN OF PHAGE P1"/>
    <property type="match status" value="1"/>
</dbReference>
<dbReference type="InterPro" id="IPR006440">
    <property type="entry name" value="Doc"/>
</dbReference>
<organism evidence="2 3">
    <name type="scientific">Ephemerocybe angulata</name>
    <dbReference type="NCBI Taxonomy" id="980116"/>
    <lineage>
        <taxon>Eukaryota</taxon>
        <taxon>Fungi</taxon>
        <taxon>Dikarya</taxon>
        <taxon>Basidiomycota</taxon>
        <taxon>Agaricomycotina</taxon>
        <taxon>Agaricomycetes</taxon>
        <taxon>Agaricomycetidae</taxon>
        <taxon>Agaricales</taxon>
        <taxon>Agaricineae</taxon>
        <taxon>Psathyrellaceae</taxon>
        <taxon>Ephemerocybe</taxon>
    </lineage>
</organism>
<sequence>MASHAARLSRVFTPEYVKRINAQIVHPAQAVVVKPNELGSSLSRPLHLSAYEPDRDPAYFAATLAFGIIKGHPFMDGNKRTAFFVAHEYARAMGLPGMPAEAGVDNDLVVKTATKYMDVAAGKLDMDGLVDTVKPL</sequence>
<dbReference type="SUPFAM" id="SSF140931">
    <property type="entry name" value="Fic-like"/>
    <property type="match status" value="1"/>
</dbReference>
<dbReference type="Proteomes" id="UP000541558">
    <property type="component" value="Unassembled WGS sequence"/>
</dbReference>
<dbReference type="GO" id="GO:0016301">
    <property type="term" value="F:kinase activity"/>
    <property type="evidence" value="ECO:0007669"/>
    <property type="project" value="InterPro"/>
</dbReference>
<dbReference type="InterPro" id="IPR036597">
    <property type="entry name" value="Fido-like_dom_sf"/>
</dbReference>
<dbReference type="PANTHER" id="PTHR39426">
    <property type="entry name" value="HOMOLOGY TO DEATH-ON-CURING PROTEIN OF PHAGE P1"/>
    <property type="match status" value="1"/>
</dbReference>
<dbReference type="AlphaFoldDB" id="A0A8H5AYM3"/>
<dbReference type="EMBL" id="JAACJK010000224">
    <property type="protein sequence ID" value="KAF5313335.1"/>
    <property type="molecule type" value="Genomic_DNA"/>
</dbReference>
<evidence type="ECO:0000313" key="3">
    <source>
        <dbReference type="Proteomes" id="UP000541558"/>
    </source>
</evidence>
<dbReference type="OrthoDB" id="3049701at2759"/>
<comment type="caution">
    <text evidence="2">The sequence shown here is derived from an EMBL/GenBank/DDBJ whole genome shotgun (WGS) entry which is preliminary data.</text>
</comment>
<dbReference type="InterPro" id="IPR053737">
    <property type="entry name" value="Type_II_TA_Toxin"/>
</dbReference>
<keyword evidence="3" id="KW-1185">Reference proteome</keyword>
<evidence type="ECO:0000259" key="1">
    <source>
        <dbReference type="PROSITE" id="PS51459"/>
    </source>
</evidence>
<name>A0A8H5AYM3_9AGAR</name>
<dbReference type="Gene3D" id="1.20.120.1870">
    <property type="entry name" value="Fic/DOC protein, Fido domain"/>
    <property type="match status" value="1"/>
</dbReference>
<proteinExistence type="predicted"/>
<gene>
    <name evidence="2" type="ORF">D9611_008662</name>
</gene>
<dbReference type="InterPro" id="IPR003812">
    <property type="entry name" value="Fido"/>
</dbReference>